<organism evidence="17 19">
    <name type="scientific">Cuscuta epithymum</name>
    <dbReference type="NCBI Taxonomy" id="186058"/>
    <lineage>
        <taxon>Eukaryota</taxon>
        <taxon>Viridiplantae</taxon>
        <taxon>Streptophyta</taxon>
        <taxon>Embryophyta</taxon>
        <taxon>Tracheophyta</taxon>
        <taxon>Spermatophyta</taxon>
        <taxon>Magnoliopsida</taxon>
        <taxon>eudicotyledons</taxon>
        <taxon>Gunneridae</taxon>
        <taxon>Pentapetalae</taxon>
        <taxon>asterids</taxon>
        <taxon>lamiids</taxon>
        <taxon>Solanales</taxon>
        <taxon>Convolvulaceae</taxon>
        <taxon>Cuscuteae</taxon>
        <taxon>Cuscuta</taxon>
        <taxon>Cuscuta subgen. Cuscuta</taxon>
    </lineage>
</organism>
<dbReference type="PANTHER" id="PTHR12341">
    <property type="entry name" value="5'-&gt;3' EXORIBONUCLEASE"/>
    <property type="match status" value="1"/>
</dbReference>
<dbReference type="GO" id="GO:0006397">
    <property type="term" value="P:mRNA processing"/>
    <property type="evidence" value="ECO:0007669"/>
    <property type="project" value="UniProtKB-UniRule"/>
</dbReference>
<dbReference type="Gene3D" id="1.25.40.1050">
    <property type="match status" value="1"/>
</dbReference>
<dbReference type="FunFam" id="3.40.50.12390:FF:000005">
    <property type="entry name" value="5'-3' exoribonuclease 2"/>
    <property type="match status" value="1"/>
</dbReference>
<evidence type="ECO:0000256" key="3">
    <source>
        <dbReference type="ARBA" id="ARBA00022472"/>
    </source>
</evidence>
<dbReference type="GO" id="GO:0005634">
    <property type="term" value="C:nucleus"/>
    <property type="evidence" value="ECO:0007669"/>
    <property type="project" value="UniProtKB-SubCell"/>
</dbReference>
<evidence type="ECO:0000256" key="11">
    <source>
        <dbReference type="ARBA" id="ARBA00023242"/>
    </source>
</evidence>
<accession>A0AAV0C7Q0</accession>
<keyword evidence="7 13" id="KW-0378">Hydrolase</keyword>
<keyword evidence="11" id="KW-0539">Nucleus</keyword>
<evidence type="ECO:0000256" key="4">
    <source>
        <dbReference type="ARBA" id="ARBA00022552"/>
    </source>
</evidence>
<dbReference type="GO" id="GO:0004534">
    <property type="term" value="F:5'-3' RNA exonuclease activity"/>
    <property type="evidence" value="ECO:0007669"/>
    <property type="project" value="UniProtKB-UniRule"/>
</dbReference>
<evidence type="ECO:0000313" key="18">
    <source>
        <dbReference type="EMBL" id="CAH9140810.1"/>
    </source>
</evidence>
<dbReference type="AlphaFoldDB" id="A0AAV0C7Q0"/>
<evidence type="ECO:0000256" key="14">
    <source>
        <dbReference type="SAM" id="MobiDB-lite"/>
    </source>
</evidence>
<dbReference type="Gene3D" id="3.40.50.12390">
    <property type="match status" value="1"/>
</dbReference>
<comment type="subcellular location">
    <subcellularLocation>
        <location evidence="1">Nucleus</location>
    </subcellularLocation>
</comment>
<dbReference type="GO" id="GO:0003723">
    <property type="term" value="F:RNA binding"/>
    <property type="evidence" value="ECO:0007669"/>
    <property type="project" value="TreeGrafter"/>
</dbReference>
<dbReference type="InterPro" id="IPR041412">
    <property type="entry name" value="Xrn1_helical"/>
</dbReference>
<feature type="region of interest" description="Disordered" evidence="14">
    <location>
        <begin position="872"/>
        <end position="898"/>
    </location>
</feature>
<dbReference type="FunFam" id="1.25.40.1050:FF:000002">
    <property type="entry name" value="5'-3' exoribonuclease"/>
    <property type="match status" value="1"/>
</dbReference>
<name>A0AAV0C7Q0_9ASTE</name>
<evidence type="ECO:0000256" key="1">
    <source>
        <dbReference type="ARBA" id="ARBA00004123"/>
    </source>
</evidence>
<comment type="function">
    <text evidence="12">Possesses 5'-&gt;3' exoribonuclease activity. Required for the processing of nuclear mRNA and rRNA precursors. May promote the termination of transcription by RNA polymerase II. Essential for vegetative cell growth and chromosome segregation.</text>
</comment>
<comment type="function">
    <text evidence="13">Possesses 5'-&gt;3' exoribonuclease activity. Acts as an endogenous post-transcriptional gene silencing (PTGS) suppressor.</text>
</comment>
<evidence type="ECO:0000313" key="19">
    <source>
        <dbReference type="Proteomes" id="UP001152523"/>
    </source>
</evidence>
<keyword evidence="3" id="KW-0806">Transcription termination</keyword>
<dbReference type="FunFam" id="3.40.50.12390:FF:000003">
    <property type="entry name" value="5'-3' exoribonuclease"/>
    <property type="match status" value="1"/>
</dbReference>
<keyword evidence="19" id="KW-1185">Reference proteome</keyword>
<keyword evidence="9" id="KW-0805">Transcription regulation</keyword>
<evidence type="ECO:0000313" key="17">
    <source>
        <dbReference type="EMBL" id="CAH9070794.1"/>
    </source>
</evidence>
<comment type="similarity">
    <text evidence="2 13">Belongs to the 5'-3' exonuclease family. XRN2/RAT1 subfamily.</text>
</comment>
<feature type="compositionally biased region" description="Basic residues" evidence="14">
    <location>
        <begin position="872"/>
        <end position="881"/>
    </location>
</feature>
<sequence>MGIPAFYRWLLDRYPRCAEAAVDKSTTVVDGVSVLIDSTTSNPNGYEYDNLYLDLNGIVHPCFHPEGLPPPDTYDAVFRAVFKYIDRIFSIIRPRKLLFMAIDGVAPRAKMNQQRARRFRAAKDAASGRESLIGILESKSNDLDSNVITPGTEFMAMLSSALQYYVKIRMNEDPGWQGIKVILSDASVPGEGEHKIVSYIRLQRDLPGFDPNTRHCLYGLDADLIMLALATHEVHFTILREDMSKKLSNDRNLKHMKFVQDATHGNELDNVISEQKFEIFRIWMLRDYLAHDLQIPDSAFKIDLERLIDDFVLMCLFVGNDFLPHMPSLEISEGAIDLLINVYKKEFVHMGGYLTDSAEVNLKRVEHFMQAVGSYENRIFRKRIQEKKRWPRPMQHHSINSDPKCNQSKSLANYKTGLEDDKVKLGEKEWKVRYYAEKFGVETVEDREIVRRNTALKYAEGICWVMHYYYQGVCSWQWFYPYHYAPFASDLHGFDKFHATFTLGEPFKPFAQLMGVLPAASSQALPFSYRNLMTDPQSPIVDFYPHDFELDLNGKRHSWQAVCKLPFIEEFRLLPAVSKLESTLTDEEKRRNSLGLDMLFVHGSYPLARNILSFFKRNENNPKLAKTKLKRKINPNISHGMNGYIYISDKPACPMEMQSPINGMDMIRNNKVICVMYKVPAFHPHISRLPAGVILPKKAIKKHDLLPQPILWHETTAVTRGSHNQRFSLSPMPPKSISGSSLARLAHHLVLENIAMKKQKANGVHVAVHGASLSNQTRHDNEMVDDACRKRKKSMVKGAHMCKRQKHKNGVYKVVKAPSTKQARPKNEILDECMKKLQDNAVHETVQTSPLTNMTIPDDECCKSKRIIVNKERHARARKDKRGAQSDIARTSDKPDMS</sequence>
<dbReference type="GO" id="GO:0006364">
    <property type="term" value="P:rRNA processing"/>
    <property type="evidence" value="ECO:0007669"/>
    <property type="project" value="UniProtKB-KW"/>
</dbReference>
<keyword evidence="8 13" id="KW-0269">Exonuclease</keyword>
<keyword evidence="6 13" id="KW-0540">Nuclease</keyword>
<evidence type="ECO:0000256" key="7">
    <source>
        <dbReference type="ARBA" id="ARBA00022801"/>
    </source>
</evidence>
<dbReference type="GO" id="GO:0000956">
    <property type="term" value="P:nuclear-transcribed mRNA catabolic process"/>
    <property type="evidence" value="ECO:0007669"/>
    <property type="project" value="TreeGrafter"/>
</dbReference>
<evidence type="ECO:0000256" key="6">
    <source>
        <dbReference type="ARBA" id="ARBA00022722"/>
    </source>
</evidence>
<reference evidence="17" key="1">
    <citation type="submission" date="2022-07" db="EMBL/GenBank/DDBJ databases">
        <authorList>
            <person name="Macas J."/>
            <person name="Novak P."/>
            <person name="Neumann P."/>
        </authorList>
    </citation>
    <scope>NUCLEOTIDE SEQUENCE</scope>
</reference>
<keyword evidence="10" id="KW-0804">Transcription</keyword>
<dbReference type="EMBL" id="CAMAPF010000018">
    <property type="protein sequence ID" value="CAH9070794.1"/>
    <property type="molecule type" value="Genomic_DNA"/>
</dbReference>
<evidence type="ECO:0000256" key="9">
    <source>
        <dbReference type="ARBA" id="ARBA00023015"/>
    </source>
</evidence>
<dbReference type="CDD" id="cd18673">
    <property type="entry name" value="PIN_XRN1-2-like"/>
    <property type="match status" value="1"/>
</dbReference>
<dbReference type="PANTHER" id="PTHR12341:SF53">
    <property type="entry name" value="5'-3' EXORIBONUCLEASE"/>
    <property type="match status" value="1"/>
</dbReference>
<feature type="domain" description="Xrn1 helical" evidence="16">
    <location>
        <begin position="407"/>
        <end position="705"/>
    </location>
</feature>
<evidence type="ECO:0000256" key="2">
    <source>
        <dbReference type="ARBA" id="ARBA00006994"/>
    </source>
</evidence>
<dbReference type="EMBL" id="CAMAPF010001027">
    <property type="protein sequence ID" value="CAH9140810.1"/>
    <property type="molecule type" value="Genomic_DNA"/>
</dbReference>
<feature type="domain" description="Xrn1 helical" evidence="16">
    <location>
        <begin position="301"/>
        <end position="398"/>
    </location>
</feature>
<dbReference type="InterPro" id="IPR017151">
    <property type="entry name" value="Xrn2/3/4"/>
</dbReference>
<feature type="domain" description="Xrn1 N-terminal" evidence="15">
    <location>
        <begin position="1"/>
        <end position="242"/>
    </location>
</feature>
<evidence type="ECO:0000256" key="12">
    <source>
        <dbReference type="ARBA" id="ARBA00046137"/>
    </source>
</evidence>
<keyword evidence="4" id="KW-0698">rRNA processing</keyword>
<comment type="caution">
    <text evidence="17">The sequence shown here is derived from an EMBL/GenBank/DDBJ whole genome shotgun (WGS) entry which is preliminary data.</text>
</comment>
<proteinExistence type="inferred from homology"/>
<evidence type="ECO:0000256" key="13">
    <source>
        <dbReference type="PIRNR" id="PIRNR037239"/>
    </source>
</evidence>
<evidence type="ECO:0000259" key="15">
    <source>
        <dbReference type="Pfam" id="PF03159"/>
    </source>
</evidence>
<evidence type="ECO:0000256" key="5">
    <source>
        <dbReference type="ARBA" id="ARBA00022664"/>
    </source>
</evidence>
<evidence type="ECO:0000259" key="16">
    <source>
        <dbReference type="Pfam" id="PF17846"/>
    </source>
</evidence>
<dbReference type="EC" id="3.1.13.-" evidence="13"/>
<dbReference type="Proteomes" id="UP001152523">
    <property type="component" value="Unassembled WGS sequence"/>
</dbReference>
<dbReference type="InterPro" id="IPR004859">
    <property type="entry name" value="Xrn1_N"/>
</dbReference>
<dbReference type="GO" id="GO:0006353">
    <property type="term" value="P:DNA-templated transcription termination"/>
    <property type="evidence" value="ECO:0007669"/>
    <property type="project" value="UniProtKB-KW"/>
</dbReference>
<gene>
    <name evidence="17" type="ORF">CEPIT_LOCUS3601</name>
    <name evidence="18" type="ORF">CEPIT_LOCUS38643</name>
</gene>
<dbReference type="Pfam" id="PF03159">
    <property type="entry name" value="XRN_N"/>
    <property type="match status" value="1"/>
</dbReference>
<dbReference type="PIRSF" id="PIRSF037239">
    <property type="entry name" value="Exonuclease_Xrn2"/>
    <property type="match status" value="1"/>
</dbReference>
<dbReference type="Pfam" id="PF17846">
    <property type="entry name" value="XRN_M"/>
    <property type="match status" value="2"/>
</dbReference>
<keyword evidence="5 13" id="KW-0507">mRNA processing</keyword>
<evidence type="ECO:0000256" key="10">
    <source>
        <dbReference type="ARBA" id="ARBA00023163"/>
    </source>
</evidence>
<dbReference type="InterPro" id="IPR027073">
    <property type="entry name" value="5_3_exoribonuclease"/>
</dbReference>
<evidence type="ECO:0000256" key="8">
    <source>
        <dbReference type="ARBA" id="ARBA00022839"/>
    </source>
</evidence>
<protein>
    <recommendedName>
        <fullName evidence="13">5'-3' exoribonuclease</fullName>
        <ecNumber evidence="13">3.1.13.-</ecNumber>
    </recommendedName>
</protein>